<sequence length="272" mass="30068">MFNCCSHGTLLRASVFEVLTRIFATTTKICTGGGSSRVRALTFYALRRDPPTPFSVIWTLEKGPGKLRREPATRWFDWSFAPILGSDDRFARQNRFGPPAEFPRPSSCPRIVHHLSGPCPRALAPFPLQGTGGRCAPLESEEGSRSTLSLRLWASRSTFRLAREQDSLVRVSRRVGWVTDLLVAEPQLPPPALYTFPTSRSRPKDRPPRGTRRVGDGRASGARKRRTAGGAGPCGHRVALSASGPRGTPTLHKVRGGLTRRRREEGDRPRLP</sequence>
<organism evidence="2 3">
    <name type="scientific">Trichonephila clavata</name>
    <name type="common">Joro spider</name>
    <name type="synonym">Nephila clavata</name>
    <dbReference type="NCBI Taxonomy" id="2740835"/>
    <lineage>
        <taxon>Eukaryota</taxon>
        <taxon>Metazoa</taxon>
        <taxon>Ecdysozoa</taxon>
        <taxon>Arthropoda</taxon>
        <taxon>Chelicerata</taxon>
        <taxon>Arachnida</taxon>
        <taxon>Araneae</taxon>
        <taxon>Araneomorphae</taxon>
        <taxon>Entelegynae</taxon>
        <taxon>Araneoidea</taxon>
        <taxon>Nephilidae</taxon>
        <taxon>Trichonephila</taxon>
    </lineage>
</organism>
<evidence type="ECO:0000313" key="2">
    <source>
        <dbReference type="EMBL" id="GFR07627.1"/>
    </source>
</evidence>
<name>A0A8X6LGK2_TRICU</name>
<protein>
    <submittedName>
        <fullName evidence="2">Uncharacterized protein</fullName>
    </submittedName>
</protein>
<feature type="compositionally biased region" description="Basic residues" evidence="1">
    <location>
        <begin position="252"/>
        <end position="261"/>
    </location>
</feature>
<feature type="region of interest" description="Disordered" evidence="1">
    <location>
        <begin position="189"/>
        <end position="272"/>
    </location>
</feature>
<reference evidence="2" key="1">
    <citation type="submission" date="2020-07" db="EMBL/GenBank/DDBJ databases">
        <title>Multicomponent nature underlies the extraordinary mechanical properties of spider dragline silk.</title>
        <authorList>
            <person name="Kono N."/>
            <person name="Nakamura H."/>
            <person name="Mori M."/>
            <person name="Yoshida Y."/>
            <person name="Ohtoshi R."/>
            <person name="Malay A.D."/>
            <person name="Moran D.A.P."/>
            <person name="Tomita M."/>
            <person name="Numata K."/>
            <person name="Arakawa K."/>
        </authorList>
    </citation>
    <scope>NUCLEOTIDE SEQUENCE</scope>
</reference>
<feature type="compositionally biased region" description="Basic and acidic residues" evidence="1">
    <location>
        <begin position="262"/>
        <end position="272"/>
    </location>
</feature>
<accession>A0A8X6LGK2</accession>
<dbReference type="OrthoDB" id="7176772at2759"/>
<dbReference type="AlphaFoldDB" id="A0A8X6LGK2"/>
<proteinExistence type="predicted"/>
<evidence type="ECO:0000256" key="1">
    <source>
        <dbReference type="SAM" id="MobiDB-lite"/>
    </source>
</evidence>
<comment type="caution">
    <text evidence="2">The sequence shown here is derived from an EMBL/GenBank/DDBJ whole genome shotgun (WGS) entry which is preliminary data.</text>
</comment>
<dbReference type="Proteomes" id="UP000887116">
    <property type="component" value="Unassembled WGS sequence"/>
</dbReference>
<keyword evidence="3" id="KW-1185">Reference proteome</keyword>
<dbReference type="EMBL" id="BMAO01036036">
    <property type="protein sequence ID" value="GFR07627.1"/>
    <property type="molecule type" value="Genomic_DNA"/>
</dbReference>
<feature type="compositionally biased region" description="Basic and acidic residues" evidence="1">
    <location>
        <begin position="202"/>
        <end position="216"/>
    </location>
</feature>
<gene>
    <name evidence="2" type="ORF">TNCT_273871</name>
</gene>
<evidence type="ECO:0000313" key="3">
    <source>
        <dbReference type="Proteomes" id="UP000887116"/>
    </source>
</evidence>